<keyword evidence="13" id="KW-1185">Reference proteome</keyword>
<dbReference type="PANTHER" id="PTHR10642:SF26">
    <property type="entry name" value="RIBONUCLEASE H1"/>
    <property type="match status" value="1"/>
</dbReference>
<dbReference type="InterPro" id="IPR002156">
    <property type="entry name" value="RNaseH_domain"/>
</dbReference>
<keyword evidence="7 9" id="KW-0378">Hydrolase</keyword>
<dbReference type="SUPFAM" id="SSF55658">
    <property type="entry name" value="L9 N-domain-like"/>
    <property type="match status" value="1"/>
</dbReference>
<evidence type="ECO:0000256" key="2">
    <source>
        <dbReference type="ARBA" id="ARBA00001946"/>
    </source>
</evidence>
<protein>
    <recommendedName>
        <fullName evidence="9">Ribonuclease H1</fullName>
        <shortName evidence="9">RNase H1</shortName>
        <ecNumber evidence="9">3.1.26.4</ecNumber>
    </recommendedName>
</protein>
<dbReference type="PIRSF" id="PIRSF036852">
    <property type="entry name" value="Ribonuclease_H1_euk"/>
    <property type="match status" value="1"/>
</dbReference>
<name>A0A8B6BSN1_MYTGA</name>
<dbReference type="GO" id="GO:0003676">
    <property type="term" value="F:nucleic acid binding"/>
    <property type="evidence" value="ECO:0007669"/>
    <property type="project" value="UniProtKB-UniRule"/>
</dbReference>
<evidence type="ECO:0000313" key="12">
    <source>
        <dbReference type="EMBL" id="VDH94619.1"/>
    </source>
</evidence>
<dbReference type="AlphaFoldDB" id="A0A8B6BSN1"/>
<dbReference type="InterPro" id="IPR037056">
    <property type="entry name" value="RNase_H1_N_sf"/>
</dbReference>
<dbReference type="Proteomes" id="UP000596742">
    <property type="component" value="Unassembled WGS sequence"/>
</dbReference>
<comment type="caution">
    <text evidence="12">The sequence shown here is derived from an EMBL/GenBank/DDBJ whole genome shotgun (WGS) entry which is preliminary data.</text>
</comment>
<evidence type="ECO:0000256" key="5">
    <source>
        <dbReference type="ARBA" id="ARBA00022723"/>
    </source>
</evidence>
<dbReference type="GO" id="GO:0000287">
    <property type="term" value="F:magnesium ion binding"/>
    <property type="evidence" value="ECO:0007669"/>
    <property type="project" value="UniProtKB-UniRule"/>
</dbReference>
<feature type="region of interest" description="Disordered" evidence="10">
    <location>
        <begin position="69"/>
        <end position="118"/>
    </location>
</feature>
<reference evidence="12" key="1">
    <citation type="submission" date="2018-11" db="EMBL/GenBank/DDBJ databases">
        <authorList>
            <person name="Alioto T."/>
            <person name="Alioto T."/>
        </authorList>
    </citation>
    <scope>NUCLEOTIDE SEQUENCE</scope>
</reference>
<comment type="similarity">
    <text evidence="3 9">Belongs to the RNase H family.</text>
</comment>
<evidence type="ECO:0000256" key="10">
    <source>
        <dbReference type="SAM" id="MobiDB-lite"/>
    </source>
</evidence>
<dbReference type="InterPro" id="IPR009027">
    <property type="entry name" value="Ribosomal_bL9/RNase_H1_N"/>
</dbReference>
<feature type="region of interest" description="Disordered" evidence="10">
    <location>
        <begin position="132"/>
        <end position="186"/>
    </location>
</feature>
<evidence type="ECO:0000259" key="11">
    <source>
        <dbReference type="PROSITE" id="PS50879"/>
    </source>
</evidence>
<dbReference type="Pfam" id="PF01693">
    <property type="entry name" value="Cauli_VI"/>
    <property type="match status" value="1"/>
</dbReference>
<dbReference type="InterPro" id="IPR036397">
    <property type="entry name" value="RNaseH_sf"/>
</dbReference>
<dbReference type="FunFam" id="3.40.970.10:FF:000001">
    <property type="entry name" value="Ribonuclease H1"/>
    <property type="match status" value="1"/>
</dbReference>
<evidence type="ECO:0000256" key="7">
    <source>
        <dbReference type="ARBA" id="ARBA00022801"/>
    </source>
</evidence>
<dbReference type="PANTHER" id="PTHR10642">
    <property type="entry name" value="RIBONUCLEASE H1"/>
    <property type="match status" value="1"/>
</dbReference>
<proteinExistence type="inferred from homology"/>
<feature type="domain" description="RNase H type-1" evidence="11">
    <location>
        <begin position="183"/>
        <end position="329"/>
    </location>
</feature>
<dbReference type="GO" id="GO:0004523">
    <property type="term" value="F:RNA-DNA hybrid ribonuclease activity"/>
    <property type="evidence" value="ECO:0007669"/>
    <property type="project" value="UniProtKB-UniRule"/>
</dbReference>
<keyword evidence="6 9" id="KW-0255">Endonuclease</keyword>
<dbReference type="Pfam" id="PF00075">
    <property type="entry name" value="RNase_H"/>
    <property type="match status" value="1"/>
</dbReference>
<dbReference type="Gene3D" id="3.30.420.10">
    <property type="entry name" value="Ribonuclease H-like superfamily/Ribonuclease H"/>
    <property type="match status" value="1"/>
</dbReference>
<dbReference type="InterPro" id="IPR012337">
    <property type="entry name" value="RNaseH-like_sf"/>
</dbReference>
<feature type="compositionally biased region" description="Low complexity" evidence="10">
    <location>
        <begin position="152"/>
        <end position="167"/>
    </location>
</feature>
<keyword evidence="8 9" id="KW-0460">Magnesium</keyword>
<evidence type="ECO:0000256" key="9">
    <source>
        <dbReference type="PIRNR" id="PIRNR036852"/>
    </source>
</evidence>
<dbReference type="Gene3D" id="3.40.970.10">
    <property type="entry name" value="Ribonuclease H1, N-terminal domain"/>
    <property type="match status" value="1"/>
</dbReference>
<comment type="cofactor">
    <cofactor evidence="2 9">
        <name>Mg(2+)</name>
        <dbReference type="ChEBI" id="CHEBI:18420"/>
    </cofactor>
</comment>
<gene>
    <name evidence="12" type="ORF">MGAL_10B091129</name>
</gene>
<dbReference type="FunFam" id="3.30.420.10:FF:000097">
    <property type="entry name" value="Ribonuclease H1"/>
    <property type="match status" value="1"/>
</dbReference>
<sequence>MLAQKFVFVSRPQLAIVRQVIEGFAMPFYAVRTGRNPGIYKDWGSCKSQVDKFPQARYKKFNTQEEAEDFVKGSGGPLRNSYTNNKGSSSKPAYQKPASNYNAPSSSHKPSLKEQVSHLSAVVHQLSEEIESYEKTHVPSKRSHPSSATQPGGSRSYSTHSSSQYGSNPKRFKHDNSDRGSNSEEGVTVYTDGGCFGNGQKGATAGIGVYWGDNHPDNLSERLGGRQTNNRAEIHAAAKAIQQAKAKGITNLVLKTDSQFCINGITSWIHKWKRNGWKLSTGQPVINKDDFIELESSLQGINVKWVHVRGHKGIPGNEAADKLANAGALKPAVW</sequence>
<dbReference type="PROSITE" id="PS50879">
    <property type="entry name" value="RNASE_H_1"/>
    <property type="match status" value="1"/>
</dbReference>
<keyword evidence="5 9" id="KW-0479">Metal-binding</keyword>
<dbReference type="SUPFAM" id="SSF53098">
    <property type="entry name" value="Ribonuclease H-like"/>
    <property type="match status" value="1"/>
</dbReference>
<evidence type="ECO:0000256" key="1">
    <source>
        <dbReference type="ARBA" id="ARBA00000077"/>
    </source>
</evidence>
<organism evidence="12 13">
    <name type="scientific">Mytilus galloprovincialis</name>
    <name type="common">Mediterranean mussel</name>
    <dbReference type="NCBI Taxonomy" id="29158"/>
    <lineage>
        <taxon>Eukaryota</taxon>
        <taxon>Metazoa</taxon>
        <taxon>Spiralia</taxon>
        <taxon>Lophotrochozoa</taxon>
        <taxon>Mollusca</taxon>
        <taxon>Bivalvia</taxon>
        <taxon>Autobranchia</taxon>
        <taxon>Pteriomorphia</taxon>
        <taxon>Mytilida</taxon>
        <taxon>Mytiloidea</taxon>
        <taxon>Mytilidae</taxon>
        <taxon>Mytilinae</taxon>
        <taxon>Mytilus</taxon>
    </lineage>
</organism>
<comment type="catalytic activity">
    <reaction evidence="1 9">
        <text>Endonucleolytic cleavage to 5'-phosphomonoester.</text>
        <dbReference type="EC" id="3.1.26.4"/>
    </reaction>
</comment>
<dbReference type="EMBL" id="UYJE01000613">
    <property type="protein sequence ID" value="VDH94619.1"/>
    <property type="molecule type" value="Genomic_DNA"/>
</dbReference>
<dbReference type="EC" id="3.1.26.4" evidence="9"/>
<evidence type="ECO:0000256" key="8">
    <source>
        <dbReference type="ARBA" id="ARBA00022842"/>
    </source>
</evidence>
<dbReference type="OrthoDB" id="407198at2759"/>
<dbReference type="InterPro" id="IPR011320">
    <property type="entry name" value="RNase_H1_N"/>
</dbReference>
<dbReference type="GO" id="GO:0043137">
    <property type="term" value="P:DNA replication, removal of RNA primer"/>
    <property type="evidence" value="ECO:0007669"/>
    <property type="project" value="TreeGrafter"/>
</dbReference>
<evidence type="ECO:0000313" key="13">
    <source>
        <dbReference type="Proteomes" id="UP000596742"/>
    </source>
</evidence>
<keyword evidence="4 9" id="KW-0540">Nuclease</keyword>
<dbReference type="CDD" id="cd09280">
    <property type="entry name" value="RNase_HI_eukaryote_like"/>
    <property type="match status" value="1"/>
</dbReference>
<dbReference type="InterPro" id="IPR050092">
    <property type="entry name" value="RNase_H"/>
</dbReference>
<evidence type="ECO:0000256" key="4">
    <source>
        <dbReference type="ARBA" id="ARBA00022722"/>
    </source>
</evidence>
<evidence type="ECO:0000256" key="3">
    <source>
        <dbReference type="ARBA" id="ARBA00005300"/>
    </source>
</evidence>
<comment type="function">
    <text evidence="9">Endonuclease that specifically degrades the RNA of RNA-DNA hybrids.</text>
</comment>
<dbReference type="InterPro" id="IPR017067">
    <property type="entry name" value="RNase_H1_euk"/>
</dbReference>
<feature type="compositionally biased region" description="Polar residues" evidence="10">
    <location>
        <begin position="80"/>
        <end position="109"/>
    </location>
</feature>
<accession>A0A8B6BSN1</accession>
<evidence type="ECO:0000256" key="6">
    <source>
        <dbReference type="ARBA" id="ARBA00022759"/>
    </source>
</evidence>